<reference evidence="3 4" key="1">
    <citation type="journal article" date="2012" name="PLoS ONE">
        <title>Edwardsiella comparative phylogenomics reveal the new intra/inter-species taxonomic relationships, virulence evolution and niche adaptation mechanisms.</title>
        <authorList>
            <person name="Yang M."/>
            <person name="Lv Y."/>
            <person name="Xiao J."/>
            <person name="Wu H."/>
            <person name="Zheng H."/>
            <person name="Liu Q."/>
            <person name="Zhang Y."/>
            <person name="Wang Q."/>
        </authorList>
    </citation>
    <scope>NUCLEOTIDE SEQUENCE [LARGE SCALE GENOMIC DNA]</scope>
    <source>
        <strain evidence="4">080813</strain>
        <plasmid evidence="4">Plasmid 1</plasmid>
    </source>
</reference>
<gene>
    <name evidence="3" type="ORF">ETEE_p1098</name>
</gene>
<dbReference type="Gene3D" id="3.40.50.410">
    <property type="entry name" value="von Willebrand factor, type A domain"/>
    <property type="match status" value="1"/>
</dbReference>
<dbReference type="InterPro" id="IPR006538">
    <property type="entry name" value="CobT"/>
</dbReference>
<keyword evidence="3" id="KW-0614">Plasmid</keyword>
<feature type="domain" description="VWFA" evidence="2">
    <location>
        <begin position="421"/>
        <end position="559"/>
    </location>
</feature>
<geneLocation type="plasmid" evidence="3 4">
    <name>1</name>
</geneLocation>
<dbReference type="InterPro" id="IPR002035">
    <property type="entry name" value="VWF_A"/>
</dbReference>
<accession>A0A076LZA4</accession>
<sequence length="598" mass="64451">MSKKRTIYSALPIVAAAYGEKLGVKVAIGNDEAYTDGKTIVVPNIPDSYPHMDAVWGYLAHEAAHVRFSDFGVERRSGLHGELSNILEDCRIERAMMELFPGTSHTLNEVARYMAQAGHYSHVTEKDSPASILTGLCLYWLQTKAVGQSVLQSYLDSATTVFENVFPQGVVIRLNALLRKAVNTKSTADVTALADDIIKMLQEEKEKEDKKTQKDLNEQNQQNDGSGQQNSMGNSGNDQHQGSSTNGDDQPGKSQQQDDAQEVSEPKGADNQSGSNADGGSTAGQSGAGGNSDAEKQDAAKILQQVLNAGADDLRGDAREALKAELSQLAKEQGDSSYMTVRVASEAVKHPDAGKRLIDDVRSTTSKIRTQLYGLVQASQRVAHRNNRSGKRVDVRKLHRVVSGDTRVFLSPESKPRPNTAVHILVDMSLSMTSKTKNGKERQDIARESALAIALALEAIPGVNPAVTFFGGNKSNPVFSAIKHGDTARSQAGRFLFQATGGTPMAEAIWYAAYELVKTKEARNMLIVVTDGEPQNIPACRSVINLCEHSGVEVIGIGVETGSVSGLFSKNIVINDASSLQHSLFKLMERALTVSSVS</sequence>
<evidence type="ECO:0000313" key="3">
    <source>
        <dbReference type="EMBL" id="AIJ10689.1"/>
    </source>
</evidence>
<dbReference type="InterPro" id="IPR036465">
    <property type="entry name" value="vWFA_dom_sf"/>
</dbReference>
<dbReference type="SUPFAM" id="SSF53300">
    <property type="entry name" value="vWA-like"/>
    <property type="match status" value="1"/>
</dbReference>
<evidence type="ECO:0000259" key="2">
    <source>
        <dbReference type="PROSITE" id="PS50234"/>
    </source>
</evidence>
<protein>
    <submittedName>
        <fullName evidence="3">von Willebrand factor type A domain-containing protein</fullName>
    </submittedName>
</protein>
<dbReference type="PANTHER" id="PTHR41248:SF1">
    <property type="entry name" value="NORD PROTEIN"/>
    <property type="match status" value="1"/>
</dbReference>
<organism evidence="3 4">
    <name type="scientific">Edwardsiella anguillarum ET080813</name>
    <dbReference type="NCBI Taxonomy" id="667120"/>
    <lineage>
        <taxon>Bacteria</taxon>
        <taxon>Pseudomonadati</taxon>
        <taxon>Pseudomonadota</taxon>
        <taxon>Gammaproteobacteria</taxon>
        <taxon>Enterobacterales</taxon>
        <taxon>Hafniaceae</taxon>
        <taxon>Edwardsiella</taxon>
    </lineage>
</organism>
<dbReference type="GeneID" id="33941579"/>
<feature type="compositionally biased region" description="Polar residues" evidence="1">
    <location>
        <begin position="240"/>
        <end position="258"/>
    </location>
</feature>
<dbReference type="RefSeq" id="WP_034164930.1">
    <property type="nucleotide sequence ID" value="NZ_CP006665.1"/>
</dbReference>
<dbReference type="HOGENOM" id="CLU_024864_0_0_6"/>
<dbReference type="PROSITE" id="PS50234">
    <property type="entry name" value="VWFA"/>
    <property type="match status" value="1"/>
</dbReference>
<feature type="region of interest" description="Disordered" evidence="1">
    <location>
        <begin position="205"/>
        <end position="296"/>
    </location>
</feature>
<feature type="compositionally biased region" description="Basic and acidic residues" evidence="1">
    <location>
        <begin position="205"/>
        <end position="217"/>
    </location>
</feature>
<evidence type="ECO:0000256" key="1">
    <source>
        <dbReference type="SAM" id="MobiDB-lite"/>
    </source>
</evidence>
<dbReference type="EMBL" id="CP006665">
    <property type="protein sequence ID" value="AIJ10689.1"/>
    <property type="molecule type" value="Genomic_DNA"/>
</dbReference>
<dbReference type="InterPro" id="IPR051928">
    <property type="entry name" value="NorD/CobT"/>
</dbReference>
<proteinExistence type="predicted"/>
<dbReference type="AlphaFoldDB" id="A0A076LZA4"/>
<name>A0A076LZA4_9GAMM</name>
<dbReference type="GO" id="GO:0009236">
    <property type="term" value="P:cobalamin biosynthetic process"/>
    <property type="evidence" value="ECO:0007669"/>
    <property type="project" value="InterPro"/>
</dbReference>
<dbReference type="PANTHER" id="PTHR41248">
    <property type="entry name" value="NORD PROTEIN"/>
    <property type="match status" value="1"/>
</dbReference>
<dbReference type="KEGG" id="ete:ETEE_p1098"/>
<evidence type="ECO:0000313" key="4">
    <source>
        <dbReference type="Proteomes" id="UP000028681"/>
    </source>
</evidence>
<dbReference type="Proteomes" id="UP000028681">
    <property type="component" value="Plasmid 1"/>
</dbReference>
<dbReference type="SMART" id="SM00327">
    <property type="entry name" value="VWA"/>
    <property type="match status" value="1"/>
</dbReference>
<feature type="compositionally biased region" description="Low complexity" evidence="1">
    <location>
        <begin position="218"/>
        <end position="239"/>
    </location>
</feature>
<dbReference type="Pfam" id="PF06213">
    <property type="entry name" value="CobT"/>
    <property type="match status" value="1"/>
</dbReference>
<dbReference type="Pfam" id="PF00092">
    <property type="entry name" value="VWA"/>
    <property type="match status" value="1"/>
</dbReference>